<dbReference type="PANTHER" id="PTHR37312">
    <property type="entry name" value="MEMBRANE-BOUND ACYLTRANSFERASE YKRP-RELATED"/>
    <property type="match status" value="1"/>
</dbReference>
<proteinExistence type="predicted"/>
<accession>A0ABS2FZH9</accession>
<keyword evidence="1" id="KW-0812">Transmembrane</keyword>
<dbReference type="InterPro" id="IPR052734">
    <property type="entry name" value="Nod_factor_acetyltransferase"/>
</dbReference>
<keyword evidence="1" id="KW-1133">Transmembrane helix</keyword>
<dbReference type="Proteomes" id="UP000728968">
    <property type="component" value="Unassembled WGS sequence"/>
</dbReference>
<evidence type="ECO:0000313" key="3">
    <source>
        <dbReference type="EMBL" id="MBM6874561.1"/>
    </source>
</evidence>
<sequence>MENKKISFLQTFGIILVVLGHTGDNNSSSYMNSWIYSFHMPLFVFISGYLLKFTTSGEIGDIKLNIFIIKKIKRLIVPYILISSLAYIPKYLLGRFAVRPLELSLKDYILNMIYPWDNPIIFFWFLPTIFLIMILTIILYRVLKNNTRIILALALMLNLISNKFLNVEILNLTGVSNYLVFFILGIFYRESEQKIDEIIFRKYFLVGIICFIILSINVFIKISNIKIFYSLIAIVGIIFSLECFKLYSKLDLKFLNHLNGKSYSIYLFSWFPQVFIRILGYQILNFSMIVVIPISFIFGLYVPVCINLFIKNIISKYNSLKFLKYIFGI</sequence>
<feature type="transmembrane region" description="Helical" evidence="1">
    <location>
        <begin position="226"/>
        <end position="244"/>
    </location>
</feature>
<dbReference type="GO" id="GO:0016746">
    <property type="term" value="F:acyltransferase activity"/>
    <property type="evidence" value="ECO:0007669"/>
    <property type="project" value="UniProtKB-KW"/>
</dbReference>
<dbReference type="RefSeq" id="WP_204715734.1">
    <property type="nucleotide sequence ID" value="NZ_JACJLT010000013.1"/>
</dbReference>
<dbReference type="EMBL" id="JACJLT010000013">
    <property type="protein sequence ID" value="MBM6874561.1"/>
    <property type="molecule type" value="Genomic_DNA"/>
</dbReference>
<feature type="transmembrane region" description="Helical" evidence="1">
    <location>
        <begin position="290"/>
        <end position="310"/>
    </location>
</feature>
<feature type="transmembrane region" description="Helical" evidence="1">
    <location>
        <begin position="36"/>
        <end position="54"/>
    </location>
</feature>
<protein>
    <submittedName>
        <fullName evidence="3">Acyltransferase</fullName>
    </submittedName>
</protein>
<feature type="transmembrane region" description="Helical" evidence="1">
    <location>
        <begin position="200"/>
        <end position="220"/>
    </location>
</feature>
<feature type="transmembrane region" description="Helical" evidence="1">
    <location>
        <begin position="120"/>
        <end position="142"/>
    </location>
</feature>
<dbReference type="InterPro" id="IPR002656">
    <property type="entry name" value="Acyl_transf_3_dom"/>
</dbReference>
<keyword evidence="3" id="KW-0808">Transferase</keyword>
<comment type="caution">
    <text evidence="3">The sequence shown here is derived from an EMBL/GenBank/DDBJ whole genome shotgun (WGS) entry which is preliminary data.</text>
</comment>
<dbReference type="PANTHER" id="PTHR37312:SF1">
    <property type="entry name" value="MEMBRANE-BOUND ACYLTRANSFERASE YKRP-RELATED"/>
    <property type="match status" value="1"/>
</dbReference>
<evidence type="ECO:0000259" key="2">
    <source>
        <dbReference type="Pfam" id="PF01757"/>
    </source>
</evidence>
<keyword evidence="1" id="KW-0472">Membrane</keyword>
<feature type="transmembrane region" description="Helical" evidence="1">
    <location>
        <begin position="171"/>
        <end position="188"/>
    </location>
</feature>
<evidence type="ECO:0000313" key="4">
    <source>
        <dbReference type="Proteomes" id="UP000728968"/>
    </source>
</evidence>
<feature type="domain" description="Acyltransferase 3" evidence="2">
    <location>
        <begin position="5"/>
        <end position="306"/>
    </location>
</feature>
<feature type="transmembrane region" description="Helical" evidence="1">
    <location>
        <begin position="75"/>
        <end position="93"/>
    </location>
</feature>
<keyword evidence="4" id="KW-1185">Reference proteome</keyword>
<gene>
    <name evidence="3" type="ORF">H6A04_02640</name>
</gene>
<organism evidence="3 4">
    <name type="scientific">Fusobacterium mortiferum</name>
    <dbReference type="NCBI Taxonomy" id="850"/>
    <lineage>
        <taxon>Bacteria</taxon>
        <taxon>Fusobacteriati</taxon>
        <taxon>Fusobacteriota</taxon>
        <taxon>Fusobacteriia</taxon>
        <taxon>Fusobacteriales</taxon>
        <taxon>Fusobacteriaceae</taxon>
        <taxon>Fusobacterium</taxon>
    </lineage>
</organism>
<name>A0ABS2FZH9_FUSMR</name>
<feature type="transmembrane region" description="Helical" evidence="1">
    <location>
        <begin position="265"/>
        <end position="284"/>
    </location>
</feature>
<evidence type="ECO:0000256" key="1">
    <source>
        <dbReference type="SAM" id="Phobius"/>
    </source>
</evidence>
<reference evidence="3 4" key="1">
    <citation type="journal article" date="2021" name="Sci. Rep.">
        <title>The distribution of antibiotic resistance genes in chicken gut microbiota commensals.</title>
        <authorList>
            <person name="Juricova H."/>
            <person name="Matiasovicova J."/>
            <person name="Kubasova T."/>
            <person name="Cejkova D."/>
            <person name="Rychlik I."/>
        </authorList>
    </citation>
    <scope>NUCLEOTIDE SEQUENCE [LARGE SCALE GENOMIC DNA]</scope>
    <source>
        <strain evidence="3 4">An425</strain>
    </source>
</reference>
<dbReference type="Pfam" id="PF01757">
    <property type="entry name" value="Acyl_transf_3"/>
    <property type="match status" value="1"/>
</dbReference>
<keyword evidence="3" id="KW-0012">Acyltransferase</keyword>